<feature type="transmembrane region" description="Helical" evidence="1">
    <location>
        <begin position="80"/>
        <end position="101"/>
    </location>
</feature>
<keyword evidence="1" id="KW-0812">Transmembrane</keyword>
<proteinExistence type="predicted"/>
<reference evidence="2 3" key="1">
    <citation type="submission" date="2018-03" db="EMBL/GenBank/DDBJ databases">
        <title>Ahniella affigens gen. nov., sp. nov., a gammaproteobacterium isolated from sandy soil near a stream.</title>
        <authorList>
            <person name="Ko Y."/>
            <person name="Kim J.-H."/>
        </authorList>
    </citation>
    <scope>NUCLEOTIDE SEQUENCE [LARGE SCALE GENOMIC DNA]</scope>
    <source>
        <strain evidence="2 3">D13</strain>
    </source>
</reference>
<evidence type="ECO:0000313" key="2">
    <source>
        <dbReference type="EMBL" id="AVP98504.1"/>
    </source>
</evidence>
<dbReference type="RefSeq" id="WP_106892425.1">
    <property type="nucleotide sequence ID" value="NZ_CP027860.1"/>
</dbReference>
<evidence type="ECO:0000256" key="1">
    <source>
        <dbReference type="SAM" id="Phobius"/>
    </source>
</evidence>
<keyword evidence="3" id="KW-1185">Reference proteome</keyword>
<dbReference type="Proteomes" id="UP000241074">
    <property type="component" value="Chromosome"/>
</dbReference>
<dbReference type="KEGG" id="xba:C7S18_15505"/>
<dbReference type="EMBL" id="CP027860">
    <property type="protein sequence ID" value="AVP98504.1"/>
    <property type="molecule type" value="Genomic_DNA"/>
</dbReference>
<keyword evidence="1" id="KW-0472">Membrane</keyword>
<dbReference type="OrthoDB" id="6195578at2"/>
<sequence length="239" mass="26094">MNCLEFRRELAASPQVMSAAAREHRGHCSTCADAWHRAQLFEQRLQSVLAVPVPMGLADRILLRQTTDSRVHRQSARQTWIRLAAGLMMTAGMVGVGYLTFGTSASLASASMAHLSHEPFALNRTELIPAATVSQLFAESGVYLKAPLQSITYLTRCPVYGQKTIHMVIRDGGQPITAIYVPNNQQGSADFAERQIVGRHRNIGHGTLVLMAEHGDAFDRIEASFRAAIEGSSSLAGMY</sequence>
<dbReference type="Pfam" id="PF11859">
    <property type="entry name" value="DUF3379"/>
    <property type="match status" value="1"/>
</dbReference>
<organism evidence="2 3">
    <name type="scientific">Ahniella affigens</name>
    <dbReference type="NCBI Taxonomy" id="2021234"/>
    <lineage>
        <taxon>Bacteria</taxon>
        <taxon>Pseudomonadati</taxon>
        <taxon>Pseudomonadota</taxon>
        <taxon>Gammaproteobacteria</taxon>
        <taxon>Lysobacterales</taxon>
        <taxon>Rhodanobacteraceae</taxon>
        <taxon>Ahniella</taxon>
    </lineage>
</organism>
<evidence type="ECO:0008006" key="4">
    <source>
        <dbReference type="Google" id="ProtNLM"/>
    </source>
</evidence>
<evidence type="ECO:0000313" key="3">
    <source>
        <dbReference type="Proteomes" id="UP000241074"/>
    </source>
</evidence>
<name>A0A2P1PUI9_9GAMM</name>
<protein>
    <recommendedName>
        <fullName evidence="4">DUF3379 domain-containing protein</fullName>
    </recommendedName>
</protein>
<reference evidence="2 3" key="2">
    <citation type="submission" date="2018-03" db="EMBL/GenBank/DDBJ databases">
        <authorList>
            <person name="Keele B.F."/>
        </authorList>
    </citation>
    <scope>NUCLEOTIDE SEQUENCE [LARGE SCALE GENOMIC DNA]</scope>
    <source>
        <strain evidence="2 3">D13</strain>
    </source>
</reference>
<gene>
    <name evidence="2" type="ORF">C7S18_15505</name>
</gene>
<dbReference type="AlphaFoldDB" id="A0A2P1PUI9"/>
<dbReference type="InterPro" id="IPR021806">
    <property type="entry name" value="DUF3379"/>
</dbReference>
<keyword evidence="1" id="KW-1133">Transmembrane helix</keyword>
<accession>A0A2P1PUI9</accession>